<name>A0A0H5QS90_9EUKA</name>
<sequence>LFQAWSRMTLMKNRARAANQCRRSKTLCFAYTSWKNELEDQRALRIKCSSVYQLFVQRTIRMSVIQWVQYSRSHSSKRQFLAIASAFQRRKMLKRSILGLLEHRRVTQLYHRAYKRINYSLFKSFIFTRWRFVADRRRASDAAAETIRLIHYRSSLRVWRRRLQRRYNIRNQVRKLQVSKSFRAWMAYARNKTKLMMVIHRCRAGLLHSSKQNSWAVWASQRAFQVRIREDQDQAQQYHYRCRLSQTFRIWSYSFTVVERNRCLEQMVVDVRSHLRLVRGLIGLVGCIRLRSRLRELSLTIGIR</sequence>
<proteinExistence type="predicted"/>
<feature type="non-terminal residue" evidence="1">
    <location>
        <position position="304"/>
    </location>
</feature>
<dbReference type="EMBL" id="HACM01003994">
    <property type="protein sequence ID" value="CRZ04436.1"/>
    <property type="molecule type" value="Transcribed_RNA"/>
</dbReference>
<accession>A0A0H5QS90</accession>
<feature type="non-terminal residue" evidence="1">
    <location>
        <position position="1"/>
    </location>
</feature>
<organism evidence="1">
    <name type="scientific">Spongospora subterranea</name>
    <dbReference type="NCBI Taxonomy" id="70186"/>
    <lineage>
        <taxon>Eukaryota</taxon>
        <taxon>Sar</taxon>
        <taxon>Rhizaria</taxon>
        <taxon>Endomyxa</taxon>
        <taxon>Phytomyxea</taxon>
        <taxon>Plasmodiophorida</taxon>
        <taxon>Plasmodiophoridae</taxon>
        <taxon>Spongospora</taxon>
    </lineage>
</organism>
<evidence type="ECO:0000313" key="1">
    <source>
        <dbReference type="EMBL" id="CRZ04436.1"/>
    </source>
</evidence>
<reference evidence="1" key="1">
    <citation type="submission" date="2015-04" db="EMBL/GenBank/DDBJ databases">
        <title>The genome sequence of the plant pathogenic Rhizarian Plasmodiophora brassicae reveals insights in its biotrophic life cycle and the origin of chitin synthesis.</title>
        <authorList>
            <person name="Schwelm A."/>
            <person name="Fogelqvist J."/>
            <person name="Knaust A."/>
            <person name="Julke S."/>
            <person name="Lilja T."/>
            <person name="Dhandapani V."/>
            <person name="Bonilla-Rosso G."/>
            <person name="Karlsson M."/>
            <person name="Shevchenko A."/>
            <person name="Choi S.R."/>
            <person name="Kim H.G."/>
            <person name="Park J.Y."/>
            <person name="Lim Y.P."/>
            <person name="Ludwig-Muller J."/>
            <person name="Dixelius C."/>
        </authorList>
    </citation>
    <scope>NUCLEOTIDE SEQUENCE</scope>
    <source>
        <tissue evidence="1">Potato root galls</tissue>
    </source>
</reference>
<dbReference type="AlphaFoldDB" id="A0A0H5QS90"/>
<evidence type="ECO:0008006" key="2">
    <source>
        <dbReference type="Google" id="ProtNLM"/>
    </source>
</evidence>
<protein>
    <recommendedName>
        <fullName evidence="2">Sfi1 spindle body domain-containing protein</fullName>
    </recommendedName>
</protein>